<dbReference type="AlphaFoldDB" id="A0A6V7XH50"/>
<evidence type="ECO:0000313" key="3">
    <source>
        <dbReference type="Proteomes" id="UP000580250"/>
    </source>
</evidence>
<dbReference type="EMBL" id="CAJEWN010001579">
    <property type="protein sequence ID" value="CAD2198588.1"/>
    <property type="molecule type" value="Genomic_DNA"/>
</dbReference>
<organism evidence="2 3">
    <name type="scientific">Meloidogyne enterolobii</name>
    <name type="common">Root-knot nematode worm</name>
    <name type="synonym">Meloidogyne mayaguensis</name>
    <dbReference type="NCBI Taxonomy" id="390850"/>
    <lineage>
        <taxon>Eukaryota</taxon>
        <taxon>Metazoa</taxon>
        <taxon>Ecdysozoa</taxon>
        <taxon>Nematoda</taxon>
        <taxon>Chromadorea</taxon>
        <taxon>Rhabditida</taxon>
        <taxon>Tylenchina</taxon>
        <taxon>Tylenchomorpha</taxon>
        <taxon>Tylenchoidea</taxon>
        <taxon>Meloidogynidae</taxon>
        <taxon>Meloidogyninae</taxon>
        <taxon>Meloidogyne</taxon>
    </lineage>
</organism>
<dbReference type="Proteomes" id="UP000580250">
    <property type="component" value="Unassembled WGS sequence"/>
</dbReference>
<feature type="chain" id="PRO_5027634077" evidence="1">
    <location>
        <begin position="17"/>
        <end position="356"/>
    </location>
</feature>
<reference evidence="2 3" key="1">
    <citation type="submission" date="2020-08" db="EMBL/GenBank/DDBJ databases">
        <authorList>
            <person name="Koutsovoulos G."/>
            <person name="Danchin GJ E."/>
        </authorList>
    </citation>
    <scope>NUCLEOTIDE SEQUENCE [LARGE SCALE GENOMIC DNA]</scope>
</reference>
<gene>
    <name evidence="2" type="ORF">MENT_LOCUS51914</name>
</gene>
<protein>
    <submittedName>
        <fullName evidence="2">Uncharacterized protein</fullName>
    </submittedName>
</protein>
<sequence>MKFALLITLTIYSTNAMVNVVPSVNPHVFVREINELRRHNNYSPPQGFLNNTGSEQISLKRKNTDRKISRKFKNLSITAKASQSDFHKFGAGAIETRNSPPNFNGAVDDYTMKDQKANEIHGLLTDQQTSRENYNKEKLKSSHFENKTNTIEKNGSVSPIDNRTLANEKKIFNPNKIQPLNIHLLNGHEHKTLDKGGHKNYISIEKRANSAPVIENKETELSQNSDLEINEFNAKEVNNFLHVMNRFISIGGHAMKDLMDVHGSTMNSQERISFIYAVKTSSTERMFNIVKDIMNIFEMNGIEDVKGVYSQLTSWAFGTFACNLPYSIKENNGDIVPFPTFAAERELKMLLEMIIY</sequence>
<keyword evidence="1" id="KW-0732">Signal</keyword>
<name>A0A6V7XH50_MELEN</name>
<evidence type="ECO:0000313" key="2">
    <source>
        <dbReference type="EMBL" id="CAD2198588.1"/>
    </source>
</evidence>
<evidence type="ECO:0000256" key="1">
    <source>
        <dbReference type="SAM" id="SignalP"/>
    </source>
</evidence>
<comment type="caution">
    <text evidence="2">The sequence shown here is derived from an EMBL/GenBank/DDBJ whole genome shotgun (WGS) entry which is preliminary data.</text>
</comment>
<proteinExistence type="predicted"/>
<dbReference type="OrthoDB" id="5893416at2759"/>
<feature type="signal peptide" evidence="1">
    <location>
        <begin position="1"/>
        <end position="16"/>
    </location>
</feature>
<accession>A0A6V7XH50</accession>